<dbReference type="Gene3D" id="3.90.940.10">
    <property type="match status" value="1"/>
</dbReference>
<comment type="similarity">
    <text evidence="1 11">Belongs to the RNA polymerase subunit omega family.</text>
</comment>
<evidence type="ECO:0000256" key="2">
    <source>
        <dbReference type="ARBA" id="ARBA00012418"/>
    </source>
</evidence>
<dbReference type="SMART" id="SM01409">
    <property type="entry name" value="RNA_pol_Rpb6"/>
    <property type="match status" value="1"/>
</dbReference>
<evidence type="ECO:0000256" key="9">
    <source>
        <dbReference type="ARBA" id="ARBA00030998"/>
    </source>
</evidence>
<evidence type="ECO:0000256" key="4">
    <source>
        <dbReference type="ARBA" id="ARBA00022478"/>
    </source>
</evidence>
<dbReference type="EMBL" id="PCWA01000065">
    <property type="protein sequence ID" value="PIQ89182.1"/>
    <property type="molecule type" value="Genomic_DNA"/>
</dbReference>
<evidence type="ECO:0000256" key="7">
    <source>
        <dbReference type="ARBA" id="ARBA00023163"/>
    </source>
</evidence>
<reference evidence="12 13" key="1">
    <citation type="submission" date="2017-09" db="EMBL/GenBank/DDBJ databases">
        <title>Depth-based differentiation of microbial function through sediment-hosted aquifers and enrichment of novel symbionts in the deep terrestrial subsurface.</title>
        <authorList>
            <person name="Probst A.J."/>
            <person name="Ladd B."/>
            <person name="Jarett J.K."/>
            <person name="Geller-Mcgrath D.E."/>
            <person name="Sieber C.M."/>
            <person name="Emerson J.B."/>
            <person name="Anantharaman K."/>
            <person name="Thomas B.C."/>
            <person name="Malmstrom R."/>
            <person name="Stieglmeier M."/>
            <person name="Klingl A."/>
            <person name="Woyke T."/>
            <person name="Ryan C.M."/>
            <person name="Banfield J.F."/>
        </authorList>
    </citation>
    <scope>NUCLEOTIDE SEQUENCE [LARGE SCALE GENOMIC DNA]</scope>
    <source>
        <strain evidence="12">CG11_big_fil_rev_8_21_14_0_20_42_13</strain>
    </source>
</reference>
<dbReference type="GO" id="GO:0003899">
    <property type="term" value="F:DNA-directed RNA polymerase activity"/>
    <property type="evidence" value="ECO:0007669"/>
    <property type="project" value="UniProtKB-UniRule"/>
</dbReference>
<dbReference type="GO" id="GO:0003677">
    <property type="term" value="F:DNA binding"/>
    <property type="evidence" value="ECO:0007669"/>
    <property type="project" value="UniProtKB-UniRule"/>
</dbReference>
<dbReference type="PANTHER" id="PTHR34476">
    <property type="entry name" value="DNA-DIRECTED RNA POLYMERASE SUBUNIT OMEGA"/>
    <property type="match status" value="1"/>
</dbReference>
<keyword evidence="4 11" id="KW-0240">DNA-directed RNA polymerase</keyword>
<evidence type="ECO:0000256" key="11">
    <source>
        <dbReference type="HAMAP-Rule" id="MF_00366"/>
    </source>
</evidence>
<evidence type="ECO:0000313" key="12">
    <source>
        <dbReference type="EMBL" id="PIQ89182.1"/>
    </source>
</evidence>
<organism evidence="12 13">
    <name type="scientific">Candidatus Ghiorseimicrobium undicola</name>
    <dbReference type="NCBI Taxonomy" id="1974746"/>
    <lineage>
        <taxon>Bacteria</taxon>
        <taxon>Pseudomonadati</taxon>
        <taxon>Candidatus Omnitrophota</taxon>
        <taxon>Candidatus Ghiorseimicrobium</taxon>
    </lineage>
</organism>
<dbReference type="NCBIfam" id="TIGR00690">
    <property type="entry name" value="rpoZ"/>
    <property type="match status" value="1"/>
</dbReference>
<dbReference type="InterPro" id="IPR036161">
    <property type="entry name" value="RPB6/omega-like_sf"/>
</dbReference>
<comment type="function">
    <text evidence="11">Promotes RNA polymerase assembly. Latches the N- and C-terminal regions of the beta' subunit thereby facilitating its interaction with the beta and alpha subunits.</text>
</comment>
<evidence type="ECO:0000256" key="3">
    <source>
        <dbReference type="ARBA" id="ARBA00013725"/>
    </source>
</evidence>
<name>A0A2H0LXT4_9BACT</name>
<dbReference type="HAMAP" id="MF_00366">
    <property type="entry name" value="RNApol_bact_RpoZ"/>
    <property type="match status" value="1"/>
</dbReference>
<dbReference type="GO" id="GO:0006351">
    <property type="term" value="P:DNA-templated transcription"/>
    <property type="evidence" value="ECO:0007669"/>
    <property type="project" value="UniProtKB-UniRule"/>
</dbReference>
<dbReference type="InterPro" id="IPR003716">
    <property type="entry name" value="DNA-dir_RNA_pol_omega"/>
</dbReference>
<dbReference type="AlphaFoldDB" id="A0A2H0LXT4"/>
<dbReference type="EC" id="2.7.7.6" evidence="2 11"/>
<evidence type="ECO:0000256" key="6">
    <source>
        <dbReference type="ARBA" id="ARBA00022695"/>
    </source>
</evidence>
<comment type="catalytic activity">
    <reaction evidence="10 11">
        <text>RNA(n) + a ribonucleoside 5'-triphosphate = RNA(n+1) + diphosphate</text>
        <dbReference type="Rhea" id="RHEA:21248"/>
        <dbReference type="Rhea" id="RHEA-COMP:14527"/>
        <dbReference type="Rhea" id="RHEA-COMP:17342"/>
        <dbReference type="ChEBI" id="CHEBI:33019"/>
        <dbReference type="ChEBI" id="CHEBI:61557"/>
        <dbReference type="ChEBI" id="CHEBI:140395"/>
        <dbReference type="EC" id="2.7.7.6"/>
    </reaction>
</comment>
<evidence type="ECO:0000256" key="10">
    <source>
        <dbReference type="ARBA" id="ARBA00048552"/>
    </source>
</evidence>
<evidence type="ECO:0000256" key="5">
    <source>
        <dbReference type="ARBA" id="ARBA00022679"/>
    </source>
</evidence>
<dbReference type="GO" id="GO:0000428">
    <property type="term" value="C:DNA-directed RNA polymerase complex"/>
    <property type="evidence" value="ECO:0007669"/>
    <property type="project" value="UniProtKB-KW"/>
</dbReference>
<keyword evidence="5 11" id="KW-0808">Transferase</keyword>
<dbReference type="SUPFAM" id="SSF63562">
    <property type="entry name" value="RPB6/omega subunit-like"/>
    <property type="match status" value="1"/>
</dbReference>
<gene>
    <name evidence="11 12" type="primary">rpoZ</name>
    <name evidence="12" type="ORF">COV72_04370</name>
</gene>
<evidence type="ECO:0000256" key="1">
    <source>
        <dbReference type="ARBA" id="ARBA00006711"/>
    </source>
</evidence>
<dbReference type="Pfam" id="PF01192">
    <property type="entry name" value="RNA_pol_Rpb6"/>
    <property type="match status" value="1"/>
</dbReference>
<keyword evidence="7 11" id="KW-0804">Transcription</keyword>
<dbReference type="Proteomes" id="UP000229641">
    <property type="component" value="Unassembled WGS sequence"/>
</dbReference>
<sequence length="68" mass="7421">MNSVPIEKLLSVTENSLYKLVILVSRRAIEIAEGSPKLVEVSPSLKPASIALREIMEGKIGCKKRKAS</sequence>
<proteinExistence type="inferred from homology"/>
<dbReference type="PANTHER" id="PTHR34476:SF1">
    <property type="entry name" value="DNA-DIRECTED RNA POLYMERASE SUBUNIT OMEGA"/>
    <property type="match status" value="1"/>
</dbReference>
<dbReference type="InterPro" id="IPR006110">
    <property type="entry name" value="Pol_omega/Rpo6/RPB6"/>
</dbReference>
<evidence type="ECO:0000313" key="13">
    <source>
        <dbReference type="Proteomes" id="UP000229641"/>
    </source>
</evidence>
<accession>A0A2H0LXT4</accession>
<comment type="subunit">
    <text evidence="11">The RNAP catalytic core consists of 2 alpha, 1 beta, 1 beta' and 1 omega subunit. When a sigma factor is associated with the core the holoenzyme is formed, which can initiate transcription.</text>
</comment>
<protein>
    <recommendedName>
        <fullName evidence="3 11">DNA-directed RNA polymerase subunit omega</fullName>
        <shortName evidence="11">RNAP omega subunit</shortName>
        <ecNumber evidence="2 11">2.7.7.6</ecNumber>
    </recommendedName>
    <alternativeName>
        <fullName evidence="9 11">RNA polymerase omega subunit</fullName>
    </alternativeName>
    <alternativeName>
        <fullName evidence="8 11">Transcriptase subunit omega</fullName>
    </alternativeName>
</protein>
<keyword evidence="6 11" id="KW-0548">Nucleotidyltransferase</keyword>
<evidence type="ECO:0000256" key="8">
    <source>
        <dbReference type="ARBA" id="ARBA00029924"/>
    </source>
</evidence>
<comment type="caution">
    <text evidence="12">The sequence shown here is derived from an EMBL/GenBank/DDBJ whole genome shotgun (WGS) entry which is preliminary data.</text>
</comment>